<protein>
    <submittedName>
        <fullName evidence="1">Uncharacterized protein</fullName>
    </submittedName>
</protein>
<gene>
    <name evidence="1" type="ORF">A1507_13410</name>
</gene>
<dbReference type="Proteomes" id="UP000077857">
    <property type="component" value="Unassembled WGS sequence"/>
</dbReference>
<evidence type="ECO:0000313" key="2">
    <source>
        <dbReference type="Proteomes" id="UP000077857"/>
    </source>
</evidence>
<proteinExistence type="predicted"/>
<dbReference type="RefSeq" id="WP_064040692.1">
    <property type="nucleotide sequence ID" value="NZ_LUUJ01000080.1"/>
</dbReference>
<evidence type="ECO:0000313" key="1">
    <source>
        <dbReference type="EMBL" id="OAI15816.1"/>
    </source>
</evidence>
<reference evidence="1 2" key="1">
    <citation type="submission" date="2016-03" db="EMBL/GenBank/DDBJ databases">
        <authorList>
            <person name="Ploux O."/>
        </authorList>
    </citation>
    <scope>NUCLEOTIDE SEQUENCE [LARGE SCALE GENOMIC DNA]</scope>
    <source>
        <strain evidence="1 2">R-45378</strain>
    </source>
</reference>
<dbReference type="OrthoDB" id="6710906at2"/>
<sequence length="137" mass="14935">MKQGIAILSVLVLISGNAIGGNDYRCTIERLSLAGGDSGVVYDLYKKNYVGEQFTVERASGVMAGLLKNSYVTKPQVIDMGSKENSFKAVTTMRKEQGAGAGSNVYALTVLEHEEGEKKPFVFLSNEMVFFGHCEHF</sequence>
<dbReference type="EMBL" id="LUUJ01000080">
    <property type="protein sequence ID" value="OAI15816.1"/>
    <property type="molecule type" value="Genomic_DNA"/>
</dbReference>
<dbReference type="AlphaFoldDB" id="A0A177NCN1"/>
<accession>A0A177NCN1</accession>
<name>A0A177NCN1_9GAMM</name>
<comment type="caution">
    <text evidence="1">The sequence shown here is derived from an EMBL/GenBank/DDBJ whole genome shotgun (WGS) entry which is preliminary data.</text>
</comment>
<organism evidence="1 2">
    <name type="scientific">Methylomonas koyamae</name>
    <dbReference type="NCBI Taxonomy" id="702114"/>
    <lineage>
        <taxon>Bacteria</taxon>
        <taxon>Pseudomonadati</taxon>
        <taxon>Pseudomonadota</taxon>
        <taxon>Gammaproteobacteria</taxon>
        <taxon>Methylococcales</taxon>
        <taxon>Methylococcaceae</taxon>
        <taxon>Methylomonas</taxon>
    </lineage>
</organism>